<reference evidence="10 11" key="1">
    <citation type="submission" date="2024-04" db="EMBL/GenBank/DDBJ databases">
        <title>The reference genome of an endangered Asteraceae, Deinandra increscens subsp. villosa, native to the Central Coast of California.</title>
        <authorList>
            <person name="Guilliams M."/>
            <person name="Hasenstab-Lehman K."/>
            <person name="Meyer R."/>
            <person name="Mcevoy S."/>
        </authorList>
    </citation>
    <scope>NUCLEOTIDE SEQUENCE [LARGE SCALE GENOMIC DNA]</scope>
    <source>
        <tissue evidence="10">Leaf</tissue>
    </source>
</reference>
<accession>A0AAP0H600</accession>
<dbReference type="InterPro" id="IPR036910">
    <property type="entry name" value="HMG_box_dom_sf"/>
</dbReference>
<keyword evidence="11" id="KW-1185">Reference proteome</keyword>
<evidence type="ECO:0008006" key="12">
    <source>
        <dbReference type="Google" id="ProtNLM"/>
    </source>
</evidence>
<evidence type="ECO:0000256" key="2">
    <source>
        <dbReference type="ARBA" id="ARBA00010325"/>
    </source>
</evidence>
<comment type="caution">
    <text evidence="10">The sequence shown here is derived from an EMBL/GenBank/DDBJ whole genome shotgun (WGS) entry which is preliminary data.</text>
</comment>
<proteinExistence type="inferred from homology"/>
<feature type="domain" description="YABBY N-terminal" evidence="9">
    <location>
        <begin position="15"/>
        <end position="65"/>
    </location>
</feature>
<name>A0AAP0H600_9ASTR</name>
<comment type="similarity">
    <text evidence="2">Belongs to the YABBY family.</text>
</comment>
<dbReference type="EMBL" id="JBCNJP010000007">
    <property type="protein sequence ID" value="KAK9076168.1"/>
    <property type="molecule type" value="Genomic_DNA"/>
</dbReference>
<evidence type="ECO:0000256" key="5">
    <source>
        <dbReference type="ARBA" id="ARBA00022833"/>
    </source>
</evidence>
<feature type="compositionally biased region" description="Polar residues" evidence="7">
    <location>
        <begin position="149"/>
        <end position="164"/>
    </location>
</feature>
<dbReference type="GO" id="GO:0045165">
    <property type="term" value="P:cell fate commitment"/>
    <property type="evidence" value="ECO:0007669"/>
    <property type="project" value="TreeGrafter"/>
</dbReference>
<evidence type="ECO:0000313" key="11">
    <source>
        <dbReference type="Proteomes" id="UP001408789"/>
    </source>
</evidence>
<dbReference type="Pfam" id="PF04690">
    <property type="entry name" value="YABBY"/>
    <property type="match status" value="1"/>
</dbReference>
<evidence type="ECO:0000256" key="7">
    <source>
        <dbReference type="SAM" id="MobiDB-lite"/>
    </source>
</evidence>
<dbReference type="GO" id="GO:0005634">
    <property type="term" value="C:nucleus"/>
    <property type="evidence" value="ECO:0007669"/>
    <property type="project" value="UniProtKB-SubCell"/>
</dbReference>
<keyword evidence="4" id="KW-0863">Zinc-finger</keyword>
<keyword evidence="5" id="KW-0862">Zinc</keyword>
<comment type="subcellular location">
    <subcellularLocation>
        <location evidence="1">Nucleus</location>
    </subcellularLocation>
</comment>
<dbReference type="PANTHER" id="PTHR31675:SF8">
    <property type="entry name" value="AXIAL REGULATOR YABBY 4"/>
    <property type="match status" value="1"/>
</dbReference>
<dbReference type="PANTHER" id="PTHR31675">
    <property type="entry name" value="PROTEIN YABBY 6-RELATED"/>
    <property type="match status" value="1"/>
</dbReference>
<evidence type="ECO:0000256" key="1">
    <source>
        <dbReference type="ARBA" id="ARBA00004123"/>
    </source>
</evidence>
<dbReference type="Pfam" id="PF24868">
    <property type="entry name" value="YABBY_N"/>
    <property type="match status" value="1"/>
</dbReference>
<dbReference type="GO" id="GO:0008270">
    <property type="term" value="F:zinc ion binding"/>
    <property type="evidence" value="ECO:0007669"/>
    <property type="project" value="UniProtKB-KW"/>
</dbReference>
<dbReference type="GO" id="GO:0048481">
    <property type="term" value="P:plant ovule development"/>
    <property type="evidence" value="ECO:0007669"/>
    <property type="project" value="TreeGrafter"/>
</dbReference>
<sequence length="190" mass="21626">MSTLNHLLDHDQLQAEQICYVQCGFCTTVLVVCVPYRCFSTVFTVKCGHCTSLFSVNMMRPSFLPIQLLPSVDNQEDPIVEASEDQEVPKLTFSKHSSSPLISSSSSIEDNDDLEEENHVVNQPPQKRQRAPSAYNNFIKDEIKRLKTQDPNMSHKQAFTTASKNWARGPRISQHESQHEDDKEEEDKSN</sequence>
<evidence type="ECO:0000256" key="4">
    <source>
        <dbReference type="ARBA" id="ARBA00022771"/>
    </source>
</evidence>
<keyword evidence="6" id="KW-0539">Nucleus</keyword>
<dbReference type="GO" id="GO:0009944">
    <property type="term" value="P:polarity specification of adaxial/abaxial axis"/>
    <property type="evidence" value="ECO:0007669"/>
    <property type="project" value="TreeGrafter"/>
</dbReference>
<feature type="compositionally biased region" description="Basic and acidic residues" evidence="7">
    <location>
        <begin position="173"/>
        <end position="190"/>
    </location>
</feature>
<evidence type="ECO:0000313" key="10">
    <source>
        <dbReference type="EMBL" id="KAK9076168.1"/>
    </source>
</evidence>
<evidence type="ECO:0000256" key="6">
    <source>
        <dbReference type="ARBA" id="ARBA00023242"/>
    </source>
</evidence>
<evidence type="ECO:0000256" key="3">
    <source>
        <dbReference type="ARBA" id="ARBA00022723"/>
    </source>
</evidence>
<dbReference type="Proteomes" id="UP001408789">
    <property type="component" value="Unassembled WGS sequence"/>
</dbReference>
<dbReference type="AlphaFoldDB" id="A0AAP0H600"/>
<feature type="domain" description="YABBY protein C-terminal" evidence="8">
    <location>
        <begin position="111"/>
        <end position="174"/>
    </location>
</feature>
<keyword evidence="3" id="KW-0479">Metal-binding</keyword>
<evidence type="ECO:0000259" key="9">
    <source>
        <dbReference type="Pfam" id="PF24868"/>
    </source>
</evidence>
<gene>
    <name evidence="10" type="ORF">SSX86_004501</name>
</gene>
<protein>
    <recommendedName>
        <fullName evidence="12">YABBY family protein</fullName>
    </recommendedName>
</protein>
<feature type="compositionally biased region" description="Low complexity" evidence="7">
    <location>
        <begin position="94"/>
        <end position="107"/>
    </location>
</feature>
<dbReference type="InterPro" id="IPR056776">
    <property type="entry name" value="YABBY_N"/>
</dbReference>
<dbReference type="SUPFAM" id="SSF47095">
    <property type="entry name" value="HMG-box"/>
    <property type="match status" value="1"/>
</dbReference>
<dbReference type="InterPro" id="IPR056775">
    <property type="entry name" value="YABBY_C"/>
</dbReference>
<dbReference type="CDD" id="cd00084">
    <property type="entry name" value="HMG-box_SF"/>
    <property type="match status" value="1"/>
</dbReference>
<dbReference type="InterPro" id="IPR006780">
    <property type="entry name" value="YABBY"/>
</dbReference>
<dbReference type="Gene3D" id="1.10.30.10">
    <property type="entry name" value="High mobility group box domain"/>
    <property type="match status" value="1"/>
</dbReference>
<organism evidence="10 11">
    <name type="scientific">Deinandra increscens subsp. villosa</name>
    <dbReference type="NCBI Taxonomy" id="3103831"/>
    <lineage>
        <taxon>Eukaryota</taxon>
        <taxon>Viridiplantae</taxon>
        <taxon>Streptophyta</taxon>
        <taxon>Embryophyta</taxon>
        <taxon>Tracheophyta</taxon>
        <taxon>Spermatophyta</taxon>
        <taxon>Magnoliopsida</taxon>
        <taxon>eudicotyledons</taxon>
        <taxon>Gunneridae</taxon>
        <taxon>Pentapetalae</taxon>
        <taxon>asterids</taxon>
        <taxon>campanulids</taxon>
        <taxon>Asterales</taxon>
        <taxon>Asteraceae</taxon>
        <taxon>Asteroideae</taxon>
        <taxon>Heliantheae alliance</taxon>
        <taxon>Madieae</taxon>
        <taxon>Madiinae</taxon>
        <taxon>Deinandra</taxon>
    </lineage>
</organism>
<evidence type="ECO:0000259" key="8">
    <source>
        <dbReference type="Pfam" id="PF04690"/>
    </source>
</evidence>
<feature type="compositionally biased region" description="Basic and acidic residues" evidence="7">
    <location>
        <begin position="139"/>
        <end position="148"/>
    </location>
</feature>
<feature type="region of interest" description="Disordered" evidence="7">
    <location>
        <begin position="83"/>
        <end position="190"/>
    </location>
</feature>